<evidence type="ECO:0000313" key="3">
    <source>
        <dbReference type="EMBL" id="MEJ2905208.1"/>
    </source>
</evidence>
<organism evidence="3 4">
    <name type="scientific">Pedobacter panaciterrae</name>
    <dbReference type="NCBI Taxonomy" id="363849"/>
    <lineage>
        <taxon>Bacteria</taxon>
        <taxon>Pseudomonadati</taxon>
        <taxon>Bacteroidota</taxon>
        <taxon>Sphingobacteriia</taxon>
        <taxon>Sphingobacteriales</taxon>
        <taxon>Sphingobacteriaceae</taxon>
        <taxon>Pedobacter</taxon>
    </lineage>
</organism>
<evidence type="ECO:0000256" key="2">
    <source>
        <dbReference type="SAM" id="SignalP"/>
    </source>
</evidence>
<comment type="caution">
    <text evidence="3">The sequence shown here is derived from an EMBL/GenBank/DDBJ whole genome shotgun (WGS) entry which is preliminary data.</text>
</comment>
<feature type="signal peptide" evidence="2">
    <location>
        <begin position="1"/>
        <end position="18"/>
    </location>
</feature>
<feature type="transmembrane region" description="Helical" evidence="1">
    <location>
        <begin position="171"/>
        <end position="189"/>
    </location>
</feature>
<gene>
    <name evidence="3" type="ORF">WAE58_22370</name>
</gene>
<reference evidence="3 4" key="1">
    <citation type="submission" date="2024-03" db="EMBL/GenBank/DDBJ databases">
        <title>Sequence of Lycoming College Course Isolates.</title>
        <authorList>
            <person name="Plotts O."/>
            <person name="Newman J."/>
        </authorList>
    </citation>
    <scope>NUCLEOTIDE SEQUENCE [LARGE SCALE GENOMIC DNA]</scope>
    <source>
        <strain evidence="3 4">CJB-3</strain>
    </source>
</reference>
<sequence length="251" mass="28299">MKKLLMVVLASYAITARAQVHESQNFLYLNSDSVIYAKRIIFRPDFSGFWQLRADSRRISPEKVKFFSNENGFFANTRRVTFGRTAEFAERIAEGKINIFQEIPYDEFLDDRAYRYGGRPEPVVNLRMYYNKGFDNLKKVNYQNLKNDMADNPESMDMLAGYRRSMNTSKILYAAAGASFVAGIVSFLVKGNNMQKLSHTGFGQSSMNTKGPNVTGTLLFWGLAAGLGVGGFVVHTSGSRHLESAVDVYNR</sequence>
<keyword evidence="1" id="KW-0812">Transmembrane</keyword>
<proteinExistence type="predicted"/>
<dbReference type="EMBL" id="JBBEUB010000010">
    <property type="protein sequence ID" value="MEJ2905208.1"/>
    <property type="molecule type" value="Genomic_DNA"/>
</dbReference>
<keyword evidence="2" id="KW-0732">Signal</keyword>
<keyword evidence="1" id="KW-0472">Membrane</keyword>
<dbReference type="RefSeq" id="WP_337717786.1">
    <property type="nucleotide sequence ID" value="NZ_JBBEUB010000010.1"/>
</dbReference>
<keyword evidence="4" id="KW-1185">Reference proteome</keyword>
<feature type="chain" id="PRO_5046120129" description="Transmembrane protein" evidence="2">
    <location>
        <begin position="19"/>
        <end position="251"/>
    </location>
</feature>
<accession>A0ABU8NVD8</accession>
<keyword evidence="1" id="KW-1133">Transmembrane helix</keyword>
<evidence type="ECO:0000313" key="4">
    <source>
        <dbReference type="Proteomes" id="UP001378956"/>
    </source>
</evidence>
<feature type="transmembrane region" description="Helical" evidence="1">
    <location>
        <begin position="214"/>
        <end position="234"/>
    </location>
</feature>
<evidence type="ECO:0008006" key="5">
    <source>
        <dbReference type="Google" id="ProtNLM"/>
    </source>
</evidence>
<protein>
    <recommendedName>
        <fullName evidence="5">Transmembrane protein</fullName>
    </recommendedName>
</protein>
<evidence type="ECO:0000256" key="1">
    <source>
        <dbReference type="SAM" id="Phobius"/>
    </source>
</evidence>
<name>A0ABU8NVD8_9SPHI</name>
<dbReference type="Proteomes" id="UP001378956">
    <property type="component" value="Unassembled WGS sequence"/>
</dbReference>